<dbReference type="Gene3D" id="1.10.300.10">
    <property type="entry name" value="Adenylosuccinate Synthetase, subunit A, domain 2"/>
    <property type="match status" value="1"/>
</dbReference>
<dbReference type="InterPro" id="IPR042110">
    <property type="entry name" value="Adenylosuccinate_synth_dom2"/>
</dbReference>
<feature type="binding site" evidence="8">
    <location>
        <position position="40"/>
    </location>
    <ligand>
        <name>Mg(2+)</name>
        <dbReference type="ChEBI" id="CHEBI:18420"/>
    </ligand>
</feature>
<organism evidence="11 12">
    <name type="scientific">Bartonella japonica</name>
    <dbReference type="NCBI Taxonomy" id="357761"/>
    <lineage>
        <taxon>Bacteria</taxon>
        <taxon>Pseudomonadati</taxon>
        <taxon>Pseudomonadota</taxon>
        <taxon>Alphaproteobacteria</taxon>
        <taxon>Hyphomicrobiales</taxon>
        <taxon>Bartonellaceae</taxon>
        <taxon>Bartonella</taxon>
    </lineage>
</organism>
<feature type="binding site" description="in other chain" evidence="8">
    <location>
        <position position="238"/>
    </location>
    <ligand>
        <name>IMP</name>
        <dbReference type="ChEBI" id="CHEBI:58053"/>
        <note>ligand shared between dimeric partners</note>
    </ligand>
</feature>
<keyword evidence="2 8" id="KW-0436">Ligase</keyword>
<dbReference type="PANTHER" id="PTHR11846">
    <property type="entry name" value="ADENYLOSUCCINATE SYNTHETASE"/>
    <property type="match status" value="1"/>
</dbReference>
<feature type="binding site" description="in other chain" evidence="8">
    <location>
        <position position="129"/>
    </location>
    <ligand>
        <name>IMP</name>
        <dbReference type="ChEBI" id="CHEBI:58053"/>
        <note>ligand shared between dimeric partners</note>
    </ligand>
</feature>
<dbReference type="InterPro" id="IPR027417">
    <property type="entry name" value="P-loop_NTPase"/>
</dbReference>
<keyword evidence="4 8" id="KW-0547">Nucleotide-binding</keyword>
<feature type="binding site" description="in other chain" evidence="8">
    <location>
        <begin position="13"/>
        <end position="16"/>
    </location>
    <ligand>
        <name>IMP</name>
        <dbReference type="ChEBI" id="CHEBI:58053"/>
        <note>ligand shared between dimeric partners</note>
    </ligand>
</feature>
<keyword evidence="7 8" id="KW-0342">GTP-binding</keyword>
<comment type="catalytic activity">
    <reaction evidence="8 10">
        <text>IMP + L-aspartate + GTP = N(6)-(1,2-dicarboxyethyl)-AMP + GDP + phosphate + 2 H(+)</text>
        <dbReference type="Rhea" id="RHEA:15753"/>
        <dbReference type="ChEBI" id="CHEBI:15378"/>
        <dbReference type="ChEBI" id="CHEBI:29991"/>
        <dbReference type="ChEBI" id="CHEBI:37565"/>
        <dbReference type="ChEBI" id="CHEBI:43474"/>
        <dbReference type="ChEBI" id="CHEBI:57567"/>
        <dbReference type="ChEBI" id="CHEBI:58053"/>
        <dbReference type="ChEBI" id="CHEBI:58189"/>
        <dbReference type="EC" id="6.3.4.4"/>
    </reaction>
</comment>
<feature type="binding site" evidence="8">
    <location>
        <begin position="412"/>
        <end position="414"/>
    </location>
    <ligand>
        <name>GTP</name>
        <dbReference type="ChEBI" id="CHEBI:37565"/>
    </ligand>
</feature>
<feature type="binding site" description="in other chain" evidence="8">
    <location>
        <position position="302"/>
    </location>
    <ligand>
        <name>IMP</name>
        <dbReference type="ChEBI" id="CHEBI:58053"/>
        <note>ligand shared between dimeric partners</note>
    </ligand>
</feature>
<dbReference type="InterPro" id="IPR001114">
    <property type="entry name" value="Adenylosuccinate_synthetase"/>
</dbReference>
<dbReference type="SMART" id="SM00788">
    <property type="entry name" value="Adenylsucc_synt"/>
    <property type="match status" value="1"/>
</dbReference>
<feature type="active site" evidence="9">
    <location>
        <position position="140"/>
    </location>
</feature>
<dbReference type="GO" id="GO:0004019">
    <property type="term" value="F:adenylosuccinate synthase activity"/>
    <property type="evidence" value="ECO:0007669"/>
    <property type="project" value="UniProtKB-EC"/>
</dbReference>
<dbReference type="NCBIfam" id="TIGR00184">
    <property type="entry name" value="purA"/>
    <property type="match status" value="1"/>
</dbReference>
<reference evidence="11 12" key="1">
    <citation type="submission" date="2024-06" db="EMBL/GenBank/DDBJ databases">
        <title>Genomic Encyclopedia of Type Strains, Phase IV (KMG-IV): sequencing the most valuable type-strain genomes for metagenomic binning, comparative biology and taxonomic classification.</title>
        <authorList>
            <person name="Goeker M."/>
        </authorList>
    </citation>
    <scope>NUCLEOTIDE SEQUENCE [LARGE SCALE GENOMIC DNA]</scope>
    <source>
        <strain evidence="11 12">DSM 23650</strain>
    </source>
</reference>
<dbReference type="Gene3D" id="3.40.440.10">
    <property type="entry name" value="Adenylosuccinate Synthetase, subunit A, domain 1"/>
    <property type="match status" value="1"/>
</dbReference>
<feature type="binding site" description="in other chain" evidence="8">
    <location>
        <begin position="38"/>
        <end position="41"/>
    </location>
    <ligand>
        <name>IMP</name>
        <dbReference type="ChEBI" id="CHEBI:58053"/>
        <note>ligand shared between dimeric partners</note>
    </ligand>
</feature>
<dbReference type="PANTHER" id="PTHR11846:SF0">
    <property type="entry name" value="ADENYLOSUCCINATE SYNTHETASE"/>
    <property type="match status" value="1"/>
</dbReference>
<feature type="binding site" evidence="8">
    <location>
        <begin position="298"/>
        <end position="304"/>
    </location>
    <ligand>
        <name>substrate</name>
    </ligand>
</feature>
<evidence type="ECO:0000256" key="3">
    <source>
        <dbReference type="ARBA" id="ARBA00022723"/>
    </source>
</evidence>
<proteinExistence type="inferred from homology"/>
<gene>
    <name evidence="8" type="primary">purA</name>
    <name evidence="11" type="ORF">ABID39_001045</name>
</gene>
<feature type="binding site" description="in other chain" evidence="8">
    <location>
        <position position="223"/>
    </location>
    <ligand>
        <name>IMP</name>
        <dbReference type="ChEBI" id="CHEBI:58053"/>
        <note>ligand shared between dimeric partners</note>
    </ligand>
</feature>
<feature type="binding site" evidence="8">
    <location>
        <position position="304"/>
    </location>
    <ligand>
        <name>GTP</name>
        <dbReference type="ChEBI" id="CHEBI:37565"/>
    </ligand>
</feature>
<dbReference type="InterPro" id="IPR042109">
    <property type="entry name" value="Adenylosuccinate_synth_dom1"/>
</dbReference>
<dbReference type="NCBIfam" id="NF002223">
    <property type="entry name" value="PRK01117.1"/>
    <property type="match status" value="1"/>
</dbReference>
<dbReference type="InterPro" id="IPR018220">
    <property type="entry name" value="Adenylosuccin_syn_GTP-bd"/>
</dbReference>
<feature type="binding site" evidence="8">
    <location>
        <begin position="40"/>
        <end position="42"/>
    </location>
    <ligand>
        <name>GTP</name>
        <dbReference type="ChEBI" id="CHEBI:37565"/>
    </ligand>
</feature>
<dbReference type="EMBL" id="JBEPLT010000009">
    <property type="protein sequence ID" value="MET3560351.1"/>
    <property type="molecule type" value="Genomic_DNA"/>
</dbReference>
<name>A0ABV2FP62_9HYPH</name>
<dbReference type="PROSITE" id="PS01266">
    <property type="entry name" value="ADENYLOSUCCIN_SYN_1"/>
    <property type="match status" value="1"/>
</dbReference>
<keyword evidence="5 8" id="KW-0658">Purine biosynthesis</keyword>
<keyword evidence="6 8" id="KW-0460">Magnesium</keyword>
<dbReference type="PROSITE" id="PS00513">
    <property type="entry name" value="ADENYLOSUCCIN_SYN_2"/>
    <property type="match status" value="1"/>
</dbReference>
<protein>
    <recommendedName>
        <fullName evidence="8 10">Adenylosuccinate synthetase</fullName>
        <shortName evidence="8">AMPSase</shortName>
        <shortName evidence="8">AdSS</shortName>
        <ecNumber evidence="8 10">6.3.4.4</ecNumber>
    </recommendedName>
    <alternativeName>
        <fullName evidence="8">IMP--aspartate ligase</fullName>
    </alternativeName>
</protein>
<dbReference type="EC" id="6.3.4.4" evidence="8 10"/>
<comment type="similarity">
    <text evidence="8 10">Belongs to the adenylosuccinate synthetase family.</text>
</comment>
<comment type="pathway">
    <text evidence="8 10">Purine metabolism; AMP biosynthesis via de novo pathway; AMP from IMP: step 1/2.</text>
</comment>
<keyword evidence="12" id="KW-1185">Reference proteome</keyword>
<comment type="caution">
    <text evidence="11">The sequence shown here is derived from an EMBL/GenBank/DDBJ whole genome shotgun (WGS) entry which is preliminary data.</text>
</comment>
<keyword evidence="8" id="KW-0963">Cytoplasm</keyword>
<dbReference type="HAMAP" id="MF_00011">
    <property type="entry name" value="Adenylosucc_synth"/>
    <property type="match status" value="1"/>
</dbReference>
<accession>A0ABV2FP62</accession>
<comment type="subunit">
    <text evidence="1 8">Homodimer.</text>
</comment>
<evidence type="ECO:0000256" key="9">
    <source>
        <dbReference type="PROSITE-ProRule" id="PRU10134"/>
    </source>
</evidence>
<dbReference type="InterPro" id="IPR033128">
    <property type="entry name" value="Adenylosuccin_syn_Lys_AS"/>
</dbReference>
<evidence type="ECO:0000256" key="6">
    <source>
        <dbReference type="ARBA" id="ARBA00022842"/>
    </source>
</evidence>
<evidence type="ECO:0000256" key="1">
    <source>
        <dbReference type="ARBA" id="ARBA00011738"/>
    </source>
</evidence>
<sequence length="429" mass="47155">MANVVVVGTQWGDEGKGKIVDWLSERADIVVRYQGGHNAGHTLVIDGVSYKLSLLPSGLVRGKLSVIGNGVVVDPHHFVEELKKLRDQGVKITPEILRVAENAPLILSLHRDLDATRESSLSGLKIGTTKRGIGPAYEDKVGRRAIRVMDLAESDTLMAKIERLLGHHNALRRGMGVAEINPQALYDELMQVADEILPFMDCTWRLLEENYKMGKHILFEGAQGALLDNDFGTYPYVTSSNTVSGQACTGSGMGTTSIHYVLGIAKAYTTRVGEGPFPTEQMNDIGELLGIRGKEFGVVTGRKRRCGWFDAVLVRQMVTICGVQGIALTKLDVLDGLDEIKICVGYELDGKKIDYLPSSMGAQARVKPIYETFEGWKKATAHALNWEDLPVQAVKYIRYIEKMIGTQVALLSTSPEREDTILITDPFAN</sequence>
<evidence type="ECO:0000313" key="11">
    <source>
        <dbReference type="EMBL" id="MET3560351.1"/>
    </source>
</evidence>
<feature type="binding site" evidence="8">
    <location>
        <position position="13"/>
    </location>
    <ligand>
        <name>Mg(2+)</name>
        <dbReference type="ChEBI" id="CHEBI:18420"/>
    </ligand>
</feature>
<dbReference type="RefSeq" id="WP_354186684.1">
    <property type="nucleotide sequence ID" value="NZ_JBEPLT010000009.1"/>
</dbReference>
<dbReference type="SUPFAM" id="SSF52540">
    <property type="entry name" value="P-loop containing nucleoside triphosphate hydrolases"/>
    <property type="match status" value="1"/>
</dbReference>
<feature type="binding site" evidence="8">
    <location>
        <begin position="12"/>
        <end position="18"/>
    </location>
    <ligand>
        <name>GTP</name>
        <dbReference type="ChEBI" id="CHEBI:37565"/>
    </ligand>
</feature>
<feature type="active site" description="Proton acceptor" evidence="8">
    <location>
        <position position="13"/>
    </location>
</feature>
<keyword evidence="3 8" id="KW-0479">Metal-binding</keyword>
<evidence type="ECO:0000256" key="10">
    <source>
        <dbReference type="RuleBase" id="RU000520"/>
    </source>
</evidence>
<comment type="function">
    <text evidence="8">Plays an important role in the de novo pathway of purine nucleotide biosynthesis. Catalyzes the first committed step in the biosynthesis of AMP from IMP.</text>
</comment>
<comment type="cofactor">
    <cofactor evidence="8">
        <name>Mg(2+)</name>
        <dbReference type="ChEBI" id="CHEBI:18420"/>
    </cofactor>
    <text evidence="8">Binds 1 Mg(2+) ion per subunit.</text>
</comment>
<feature type="binding site" evidence="8">
    <location>
        <position position="143"/>
    </location>
    <ligand>
        <name>IMP</name>
        <dbReference type="ChEBI" id="CHEBI:58053"/>
        <note>ligand shared between dimeric partners</note>
    </ligand>
</feature>
<dbReference type="CDD" id="cd03108">
    <property type="entry name" value="AdSS"/>
    <property type="match status" value="1"/>
</dbReference>
<dbReference type="Pfam" id="PF00709">
    <property type="entry name" value="Adenylsucc_synt"/>
    <property type="match status" value="1"/>
</dbReference>
<evidence type="ECO:0000256" key="4">
    <source>
        <dbReference type="ARBA" id="ARBA00022741"/>
    </source>
</evidence>
<feature type="binding site" evidence="8">
    <location>
        <begin position="330"/>
        <end position="332"/>
    </location>
    <ligand>
        <name>GTP</name>
        <dbReference type="ChEBI" id="CHEBI:37565"/>
    </ligand>
</feature>
<dbReference type="Proteomes" id="UP001549112">
    <property type="component" value="Unassembled WGS sequence"/>
</dbReference>
<comment type="subcellular location">
    <subcellularLocation>
        <location evidence="8">Cytoplasm</location>
    </subcellularLocation>
</comment>
<evidence type="ECO:0000256" key="2">
    <source>
        <dbReference type="ARBA" id="ARBA00022598"/>
    </source>
</evidence>
<dbReference type="InterPro" id="IPR042111">
    <property type="entry name" value="Adenylosuccinate_synth_dom3"/>
</dbReference>
<evidence type="ECO:0000256" key="7">
    <source>
        <dbReference type="ARBA" id="ARBA00023134"/>
    </source>
</evidence>
<dbReference type="Gene3D" id="3.90.170.10">
    <property type="entry name" value="Adenylosuccinate Synthetase, subunit A, domain 3"/>
    <property type="match status" value="1"/>
</dbReference>
<feature type="active site" description="Proton donor" evidence="8">
    <location>
        <position position="41"/>
    </location>
</feature>
<evidence type="ECO:0000256" key="8">
    <source>
        <dbReference type="HAMAP-Rule" id="MF_00011"/>
    </source>
</evidence>
<evidence type="ECO:0000313" key="12">
    <source>
        <dbReference type="Proteomes" id="UP001549112"/>
    </source>
</evidence>
<evidence type="ECO:0000256" key="5">
    <source>
        <dbReference type="ARBA" id="ARBA00022755"/>
    </source>
</evidence>